<keyword evidence="1" id="KW-1133">Transmembrane helix</keyword>
<dbReference type="Proteomes" id="UP000887013">
    <property type="component" value="Unassembled WGS sequence"/>
</dbReference>
<sequence length="88" mass="10145">SLGKETSTRTPPQMDPPSIIKLLKSELNKRNIWKMRLTWKMLKGAIFIICVACFSWQSAQFLEIYVTYPTTTHIELAFPEVFINPAIT</sequence>
<keyword evidence="1" id="KW-0472">Membrane</keyword>
<name>A0A8X6Q5J7_NEPPI</name>
<comment type="caution">
    <text evidence="2">The sequence shown here is derived from an EMBL/GenBank/DDBJ whole genome shotgun (WGS) entry which is preliminary data.</text>
</comment>
<keyword evidence="3" id="KW-1185">Reference proteome</keyword>
<protein>
    <submittedName>
        <fullName evidence="2">Uncharacterized protein</fullName>
    </submittedName>
</protein>
<feature type="transmembrane region" description="Helical" evidence="1">
    <location>
        <begin position="37"/>
        <end position="59"/>
    </location>
</feature>
<dbReference type="OrthoDB" id="6437214at2759"/>
<accession>A0A8X6Q5J7</accession>
<feature type="non-terminal residue" evidence="2">
    <location>
        <position position="1"/>
    </location>
</feature>
<evidence type="ECO:0000313" key="3">
    <source>
        <dbReference type="Proteomes" id="UP000887013"/>
    </source>
</evidence>
<proteinExistence type="predicted"/>
<reference evidence="2" key="1">
    <citation type="submission" date="2020-08" db="EMBL/GenBank/DDBJ databases">
        <title>Multicomponent nature underlies the extraordinary mechanical properties of spider dragline silk.</title>
        <authorList>
            <person name="Kono N."/>
            <person name="Nakamura H."/>
            <person name="Mori M."/>
            <person name="Yoshida Y."/>
            <person name="Ohtoshi R."/>
            <person name="Malay A.D."/>
            <person name="Moran D.A.P."/>
            <person name="Tomita M."/>
            <person name="Numata K."/>
            <person name="Arakawa K."/>
        </authorList>
    </citation>
    <scope>NUCLEOTIDE SEQUENCE</scope>
</reference>
<evidence type="ECO:0000313" key="2">
    <source>
        <dbReference type="EMBL" id="GFU01453.1"/>
    </source>
</evidence>
<organism evidence="2 3">
    <name type="scientific">Nephila pilipes</name>
    <name type="common">Giant wood spider</name>
    <name type="synonym">Nephila maculata</name>
    <dbReference type="NCBI Taxonomy" id="299642"/>
    <lineage>
        <taxon>Eukaryota</taxon>
        <taxon>Metazoa</taxon>
        <taxon>Ecdysozoa</taxon>
        <taxon>Arthropoda</taxon>
        <taxon>Chelicerata</taxon>
        <taxon>Arachnida</taxon>
        <taxon>Araneae</taxon>
        <taxon>Araneomorphae</taxon>
        <taxon>Entelegynae</taxon>
        <taxon>Araneoidea</taxon>
        <taxon>Nephilidae</taxon>
        <taxon>Nephila</taxon>
    </lineage>
</organism>
<dbReference type="AlphaFoldDB" id="A0A8X6Q5J7"/>
<keyword evidence="1" id="KW-0812">Transmembrane</keyword>
<dbReference type="EMBL" id="BMAW01076422">
    <property type="protein sequence ID" value="GFU01453.1"/>
    <property type="molecule type" value="Genomic_DNA"/>
</dbReference>
<evidence type="ECO:0000256" key="1">
    <source>
        <dbReference type="SAM" id="Phobius"/>
    </source>
</evidence>
<gene>
    <name evidence="2" type="ORF">NPIL_260421</name>
</gene>